<evidence type="ECO:0000256" key="4">
    <source>
        <dbReference type="ARBA" id="ARBA00022833"/>
    </source>
</evidence>
<comment type="function">
    <text evidence="6">Has oligopeptidase activity and degrades a variety of small bioactive peptides.</text>
</comment>
<keyword evidence="5 6" id="KW-0482">Metalloprotease</keyword>
<dbReference type="InterPro" id="IPR034009">
    <property type="entry name" value="M3B_PepF_4"/>
</dbReference>
<dbReference type="EMBL" id="CP035485">
    <property type="protein sequence ID" value="QDI90089.1"/>
    <property type="molecule type" value="Genomic_DNA"/>
</dbReference>
<feature type="domain" description="Peptidase M3A/M3B catalytic" evidence="7">
    <location>
        <begin position="212"/>
        <end position="588"/>
    </location>
</feature>
<feature type="domain" description="Oligopeptidase F N-terminal" evidence="8">
    <location>
        <begin position="117"/>
        <end position="186"/>
    </location>
</feature>
<organism evidence="9 10">
    <name type="scientific">Salicibibacter halophilus</name>
    <dbReference type="NCBI Taxonomy" id="2502791"/>
    <lineage>
        <taxon>Bacteria</taxon>
        <taxon>Bacillati</taxon>
        <taxon>Bacillota</taxon>
        <taxon>Bacilli</taxon>
        <taxon>Bacillales</taxon>
        <taxon>Bacillaceae</taxon>
        <taxon>Salicibibacter</taxon>
    </lineage>
</organism>
<keyword evidence="2 6" id="KW-0479">Metal-binding</keyword>
<evidence type="ECO:0000259" key="8">
    <source>
        <dbReference type="Pfam" id="PF08439"/>
    </source>
</evidence>
<evidence type="ECO:0000313" key="9">
    <source>
        <dbReference type="EMBL" id="QDI90089.1"/>
    </source>
</evidence>
<dbReference type="InterPro" id="IPR013647">
    <property type="entry name" value="OligopepF_N_dom"/>
</dbReference>
<keyword evidence="4 6" id="KW-0862">Zinc</keyword>
<comment type="similarity">
    <text evidence="6">Belongs to the peptidase M3B family.</text>
</comment>
<dbReference type="Gene3D" id="1.10.1370.20">
    <property type="entry name" value="Oligoendopeptidase f, C-terminal domain"/>
    <property type="match status" value="1"/>
</dbReference>
<dbReference type="InterPro" id="IPR004438">
    <property type="entry name" value="Peptidase_M3B"/>
</dbReference>
<dbReference type="GO" id="GO:0004222">
    <property type="term" value="F:metalloendopeptidase activity"/>
    <property type="evidence" value="ECO:0007669"/>
    <property type="project" value="UniProtKB-UniRule"/>
</dbReference>
<keyword evidence="3 6" id="KW-0378">Hydrolase</keyword>
<dbReference type="InterPro" id="IPR001567">
    <property type="entry name" value="Pept_M3A_M3B_dom"/>
</dbReference>
<accession>A0A514LE19</accession>
<evidence type="ECO:0000313" key="10">
    <source>
        <dbReference type="Proteomes" id="UP000319756"/>
    </source>
</evidence>
<dbReference type="CDD" id="cd09609">
    <property type="entry name" value="M3B_PepF"/>
    <property type="match status" value="1"/>
</dbReference>
<dbReference type="GO" id="GO:0046872">
    <property type="term" value="F:metal ion binding"/>
    <property type="evidence" value="ECO:0007669"/>
    <property type="project" value="UniProtKB-UniRule"/>
</dbReference>
<dbReference type="Pfam" id="PF08439">
    <property type="entry name" value="Peptidase_M3_N"/>
    <property type="match status" value="1"/>
</dbReference>
<dbReference type="NCBIfam" id="TIGR00181">
    <property type="entry name" value="pepF"/>
    <property type="match status" value="1"/>
</dbReference>
<dbReference type="EC" id="3.4.24.-" evidence="6"/>
<dbReference type="OrthoDB" id="9766487at2"/>
<dbReference type="AlphaFoldDB" id="A0A514LE19"/>
<dbReference type="GO" id="GO:0006508">
    <property type="term" value="P:proteolysis"/>
    <property type="evidence" value="ECO:0007669"/>
    <property type="project" value="UniProtKB-KW"/>
</dbReference>
<comment type="cofactor">
    <cofactor evidence="6">
        <name>Zn(2+)</name>
        <dbReference type="ChEBI" id="CHEBI:29105"/>
    </cofactor>
    <text evidence="6">Binds 1 zinc ion.</text>
</comment>
<gene>
    <name evidence="9" type="primary">pepF</name>
    <name evidence="9" type="ORF">EPH95_01970</name>
</gene>
<dbReference type="InterPro" id="IPR042088">
    <property type="entry name" value="OligoPept_F_C"/>
</dbReference>
<reference evidence="10" key="1">
    <citation type="submission" date="2019-01" db="EMBL/GenBank/DDBJ databases">
        <title>Genomic analysis of Salicibibacter sp. NKC3-5.</title>
        <authorList>
            <person name="Oh Y.J."/>
        </authorList>
    </citation>
    <scope>NUCLEOTIDE SEQUENCE [LARGE SCALE GENOMIC DNA]</scope>
    <source>
        <strain evidence="10">NKC3-5</strain>
    </source>
</reference>
<evidence type="ECO:0000256" key="1">
    <source>
        <dbReference type="ARBA" id="ARBA00022670"/>
    </source>
</evidence>
<evidence type="ECO:0000259" key="7">
    <source>
        <dbReference type="Pfam" id="PF01432"/>
    </source>
</evidence>
<keyword evidence="1 6" id="KW-0645">Protease</keyword>
<name>A0A514LE19_9BACI</name>
<dbReference type="RefSeq" id="WP_142086871.1">
    <property type="nucleotide sequence ID" value="NZ_CP035485.1"/>
</dbReference>
<evidence type="ECO:0000256" key="2">
    <source>
        <dbReference type="ARBA" id="ARBA00022723"/>
    </source>
</evidence>
<dbReference type="Proteomes" id="UP000319756">
    <property type="component" value="Chromosome"/>
</dbReference>
<keyword evidence="10" id="KW-1185">Reference proteome</keyword>
<proteinExistence type="inferred from homology"/>
<dbReference type="Gene3D" id="1.20.140.70">
    <property type="entry name" value="Oligopeptidase f, N-terminal domain"/>
    <property type="match status" value="1"/>
</dbReference>
<protein>
    <recommendedName>
        <fullName evidence="6">Oligopeptidase F</fullName>
        <ecNumber evidence="6">3.4.24.-</ecNumber>
    </recommendedName>
</protein>
<sequence>MMADHTLKQRHETPEEQKWNIEDLFSDDEAWENAYDQLRQQIPDVNAYKGRLHESANVLLACLETDEKLKESLIPIVTYAQLQLATDGTDAKNQARQGKARALMSEYNQAVAFISSEIIAMSAGTIDAFFNEAPDLYKYDTPIQNILRDQPYALPKESEEILAALGEVHHAPLKIYEQSKSADVTFSPFQDDSGNEYPLSFALYEDKYEFSSKTAVRRNAYETFVDELRRYQNTYASTYNTEVRKQVITSRLRGYASVTDMLLHSQHVTQDIYHQQMDTIYRELAPHMQRYARLKQRVLGLETMTFADIKAPLDPDYEPEISYDEAAKTILEALEVMGSEYVSIMEKGLYDGWVDRADNIGKQTGAFCSSPYGTHPYILLTWTNMMRGTFVLAHELGHAGHFYLANQQQRVGSVRPSTYMIEAPSTMNEMLLARHLLNKAEDVKMKRWVILSLLGTYYHNFVTHLLEGVFQREVYNVAEEGETLTSKKLNELKYDVLSGFWGDALTLDDGAALTWMRQPHYYMGLYPYTYSAGLTASTAVSEKIATEGQPAVDQWLSMLKAGGTMEPIELLKKGGVDMSTSEPISQAVRYVGSLVDELEKSFS</sequence>
<dbReference type="KEGG" id="sale:EPH95_01970"/>
<evidence type="ECO:0000256" key="5">
    <source>
        <dbReference type="ARBA" id="ARBA00023049"/>
    </source>
</evidence>
<evidence type="ECO:0000256" key="6">
    <source>
        <dbReference type="RuleBase" id="RU368091"/>
    </source>
</evidence>
<evidence type="ECO:0000256" key="3">
    <source>
        <dbReference type="ARBA" id="ARBA00022801"/>
    </source>
</evidence>
<dbReference type="Pfam" id="PF01432">
    <property type="entry name" value="Peptidase_M3"/>
    <property type="match status" value="1"/>
</dbReference>
<dbReference type="SUPFAM" id="SSF55486">
    <property type="entry name" value="Metalloproteases ('zincins'), catalytic domain"/>
    <property type="match status" value="1"/>
</dbReference>